<keyword evidence="8" id="KW-1185">Reference proteome</keyword>
<evidence type="ECO:0000313" key="8">
    <source>
        <dbReference type="Proteomes" id="UP000287972"/>
    </source>
</evidence>
<dbReference type="Pfam" id="PF04082">
    <property type="entry name" value="Fungal_trans"/>
    <property type="match status" value="1"/>
</dbReference>
<dbReference type="SMART" id="SM00066">
    <property type="entry name" value="GAL4"/>
    <property type="match status" value="1"/>
</dbReference>
<evidence type="ECO:0000256" key="2">
    <source>
        <dbReference type="ARBA" id="ARBA00023015"/>
    </source>
</evidence>
<dbReference type="PROSITE" id="PS50048">
    <property type="entry name" value="ZN2_CY6_FUNGAL_2"/>
    <property type="match status" value="1"/>
</dbReference>
<keyword evidence="1" id="KW-0479">Metal-binding</keyword>
<evidence type="ECO:0000313" key="7">
    <source>
        <dbReference type="EMBL" id="RSL91540.1"/>
    </source>
</evidence>
<dbReference type="PROSITE" id="PS00463">
    <property type="entry name" value="ZN2_CY6_FUNGAL_1"/>
    <property type="match status" value="1"/>
</dbReference>
<reference evidence="7 8" key="1">
    <citation type="submission" date="2017-06" db="EMBL/GenBank/DDBJ databases">
        <title>Comparative genomic analysis of Ambrosia Fusariam Clade fungi.</title>
        <authorList>
            <person name="Stajich J.E."/>
            <person name="Carrillo J."/>
            <person name="Kijimoto T."/>
            <person name="Eskalen A."/>
            <person name="O'Donnell K."/>
            <person name="Kasson M."/>
        </authorList>
    </citation>
    <scope>NUCLEOTIDE SEQUENCE [LARGE SCALE GENOMIC DNA]</scope>
    <source>
        <strain evidence="7 8">NRRL62606</strain>
    </source>
</reference>
<proteinExistence type="predicted"/>
<dbReference type="PANTHER" id="PTHR47424">
    <property type="entry name" value="REGULATORY PROTEIN GAL4"/>
    <property type="match status" value="1"/>
</dbReference>
<comment type="caution">
    <text evidence="7">The sequence shown here is derived from an EMBL/GenBank/DDBJ whole genome shotgun (WGS) entry which is preliminary data.</text>
</comment>
<dbReference type="CDD" id="cd00067">
    <property type="entry name" value="GAL4"/>
    <property type="match status" value="1"/>
</dbReference>
<dbReference type="Pfam" id="PF00172">
    <property type="entry name" value="Zn_clus"/>
    <property type="match status" value="1"/>
</dbReference>
<evidence type="ECO:0000256" key="5">
    <source>
        <dbReference type="SAM" id="MobiDB-lite"/>
    </source>
</evidence>
<dbReference type="InterPro" id="IPR001138">
    <property type="entry name" value="Zn2Cys6_DnaBD"/>
</dbReference>
<dbReference type="InterPro" id="IPR036864">
    <property type="entry name" value="Zn2-C6_fun-type_DNA-bd_sf"/>
</dbReference>
<evidence type="ECO:0000256" key="3">
    <source>
        <dbReference type="ARBA" id="ARBA00023163"/>
    </source>
</evidence>
<dbReference type="EMBL" id="NKCL01000002">
    <property type="protein sequence ID" value="RSL91540.1"/>
    <property type="molecule type" value="Genomic_DNA"/>
</dbReference>
<sequence>MSTAPKTSSSAAPHKRSTQACIRCRNRKTKCSGESPCRTCLLARKECVYLEVLKKVKVSEQYLSHLQAQLVCREPGRTETTIGSTFNSVPPLTGTDGTPEDIHNPLEQEVAQLSISPSGQRRYLGTSSSINLGLRFHNMVKTFQSQDDGFDLQIECPTYSDVAWPTRRPSVSRLPQLPPYEHAKQLYAAQHAYIGTIFSFLDPTVFGEHMHEIYSKPLDLSDRQTCLIYCQVLLMFAYGQMYSINQWTGNDGPPGFSYFMQALELLPDIHEEGSVLFVEVLSLVGYFMQNLNRRDAAFLYIGLASRMAISLGLHQEVSDPTLNETAREHRRRLWWSVYSMDRIICAKSGNPITIADGDIGTGIEPEISSVAILYHYTKLSRILGNIMENVYRKSRKIGSNLVESVQTIMGDLNLWLRNLPPQLRPDFNKPDKDISRESVSMFLHYYQCINMTARPLLFHVVQKRLQDFGRNGTATADWREGLSQTTIVVIEACISAACASTTILAAAAERNLVATYGFMDGDDAFSAALILVMVDIAFPPTPREHEAMKQALEILRGMADRGNGHIGARRQSLLNLQTMINKVPSASPATPTVTSAFEAGFDPVLSDPGDGLTGWSDGGEASTGIGSIGDAEGSGSGVAGIFPSLDPSPTFNLPFSDLSTTLEDMSLWEEVYGNMNVGMDFDWDEAARIASGYSEEGRDF</sequence>
<gene>
    <name evidence="7" type="ORF">CEP51_000211</name>
</gene>
<keyword evidence="4" id="KW-0539">Nucleus</keyword>
<name>A0A428SP11_9HYPO</name>
<organism evidence="7 8">
    <name type="scientific">Fusarium floridanum</name>
    <dbReference type="NCBI Taxonomy" id="1325733"/>
    <lineage>
        <taxon>Eukaryota</taxon>
        <taxon>Fungi</taxon>
        <taxon>Dikarya</taxon>
        <taxon>Ascomycota</taxon>
        <taxon>Pezizomycotina</taxon>
        <taxon>Sordariomycetes</taxon>
        <taxon>Hypocreomycetidae</taxon>
        <taxon>Hypocreales</taxon>
        <taxon>Nectriaceae</taxon>
        <taxon>Fusarium</taxon>
        <taxon>Fusarium solani species complex</taxon>
    </lineage>
</organism>
<dbReference type="SMART" id="SM00906">
    <property type="entry name" value="Fungal_trans"/>
    <property type="match status" value="1"/>
</dbReference>
<keyword evidence="2" id="KW-0805">Transcription regulation</keyword>
<feature type="region of interest" description="Disordered" evidence="5">
    <location>
        <begin position="82"/>
        <end position="101"/>
    </location>
</feature>
<dbReference type="InterPro" id="IPR051127">
    <property type="entry name" value="Fungal_SecMet_Regulators"/>
</dbReference>
<accession>A0A428SP11</accession>
<evidence type="ECO:0000256" key="1">
    <source>
        <dbReference type="ARBA" id="ARBA00022723"/>
    </source>
</evidence>
<dbReference type="CDD" id="cd12148">
    <property type="entry name" value="fungal_TF_MHR"/>
    <property type="match status" value="1"/>
</dbReference>
<dbReference type="Gene3D" id="4.10.240.10">
    <property type="entry name" value="Zn(2)-C6 fungal-type DNA-binding domain"/>
    <property type="match status" value="1"/>
</dbReference>
<keyword evidence="3" id="KW-0804">Transcription</keyword>
<dbReference type="GO" id="GO:0006351">
    <property type="term" value="P:DNA-templated transcription"/>
    <property type="evidence" value="ECO:0007669"/>
    <property type="project" value="InterPro"/>
</dbReference>
<dbReference type="AlphaFoldDB" id="A0A428SP11"/>
<feature type="domain" description="Zn(2)-C6 fungal-type" evidence="6">
    <location>
        <begin position="20"/>
        <end position="49"/>
    </location>
</feature>
<dbReference type="Proteomes" id="UP000287972">
    <property type="component" value="Unassembled WGS sequence"/>
</dbReference>
<dbReference type="GO" id="GO:0000981">
    <property type="term" value="F:DNA-binding transcription factor activity, RNA polymerase II-specific"/>
    <property type="evidence" value="ECO:0007669"/>
    <property type="project" value="InterPro"/>
</dbReference>
<protein>
    <recommendedName>
        <fullName evidence="6">Zn(2)-C6 fungal-type domain-containing protein</fullName>
    </recommendedName>
</protein>
<evidence type="ECO:0000256" key="4">
    <source>
        <dbReference type="ARBA" id="ARBA00023242"/>
    </source>
</evidence>
<dbReference type="GO" id="GO:0008270">
    <property type="term" value="F:zinc ion binding"/>
    <property type="evidence" value="ECO:0007669"/>
    <property type="project" value="InterPro"/>
</dbReference>
<dbReference type="GO" id="GO:0003677">
    <property type="term" value="F:DNA binding"/>
    <property type="evidence" value="ECO:0007669"/>
    <property type="project" value="InterPro"/>
</dbReference>
<evidence type="ECO:0000259" key="6">
    <source>
        <dbReference type="PROSITE" id="PS50048"/>
    </source>
</evidence>
<dbReference type="InterPro" id="IPR007219">
    <property type="entry name" value="XnlR_reg_dom"/>
</dbReference>
<dbReference type="PANTHER" id="PTHR47424:SF6">
    <property type="entry name" value="PROLINE UTILIZATION TRANS-ACTIVATOR"/>
    <property type="match status" value="1"/>
</dbReference>
<dbReference type="SUPFAM" id="SSF57701">
    <property type="entry name" value="Zn2/Cys6 DNA-binding domain"/>
    <property type="match status" value="1"/>
</dbReference>